<proteinExistence type="predicted"/>
<dbReference type="Gene3D" id="1.20.1260.60">
    <property type="entry name" value="Vacuolar protein sorting-associated protein Ist1"/>
    <property type="match status" value="1"/>
</dbReference>
<dbReference type="AlphaFoldDB" id="A0AAV5IC79"/>
<protein>
    <submittedName>
        <fullName evidence="1">Uncharacterized protein</fullName>
    </submittedName>
</protein>
<gene>
    <name evidence="1" type="ORF">SLEP1_g9096</name>
</gene>
<accession>A0AAV5IC79</accession>
<keyword evidence="2" id="KW-1185">Reference proteome</keyword>
<comment type="caution">
    <text evidence="1">The sequence shown here is derived from an EMBL/GenBank/DDBJ whole genome shotgun (WGS) entry which is preliminary data.</text>
</comment>
<evidence type="ECO:0000313" key="2">
    <source>
        <dbReference type="Proteomes" id="UP001054252"/>
    </source>
</evidence>
<reference evidence="1 2" key="1">
    <citation type="journal article" date="2021" name="Commun. Biol.">
        <title>The genome of Shorea leprosula (Dipterocarpaceae) highlights the ecological relevance of drought in aseasonal tropical rainforests.</title>
        <authorList>
            <person name="Ng K.K.S."/>
            <person name="Kobayashi M.J."/>
            <person name="Fawcett J.A."/>
            <person name="Hatakeyama M."/>
            <person name="Paape T."/>
            <person name="Ng C.H."/>
            <person name="Ang C.C."/>
            <person name="Tnah L.H."/>
            <person name="Lee C.T."/>
            <person name="Nishiyama T."/>
            <person name="Sese J."/>
            <person name="O'Brien M.J."/>
            <person name="Copetti D."/>
            <person name="Mohd Noor M.I."/>
            <person name="Ong R.C."/>
            <person name="Putra M."/>
            <person name="Sireger I.Z."/>
            <person name="Indrioko S."/>
            <person name="Kosugi Y."/>
            <person name="Izuno A."/>
            <person name="Isagi Y."/>
            <person name="Lee S.L."/>
            <person name="Shimizu K.K."/>
        </authorList>
    </citation>
    <scope>NUCLEOTIDE SEQUENCE [LARGE SCALE GENOMIC DNA]</scope>
    <source>
        <strain evidence="1">214</strain>
    </source>
</reference>
<dbReference type="EMBL" id="BPVZ01000009">
    <property type="protein sequence ID" value="GKU95776.1"/>
    <property type="molecule type" value="Genomic_DNA"/>
</dbReference>
<sequence length="65" mass="7483">MGRKLDAVLGWNFKTAKFNKLVTLTLSRLVVLKSQRQIRCSQARFDVVQLLELGQHNRALLRVGF</sequence>
<organism evidence="1 2">
    <name type="scientific">Rubroshorea leprosula</name>
    <dbReference type="NCBI Taxonomy" id="152421"/>
    <lineage>
        <taxon>Eukaryota</taxon>
        <taxon>Viridiplantae</taxon>
        <taxon>Streptophyta</taxon>
        <taxon>Embryophyta</taxon>
        <taxon>Tracheophyta</taxon>
        <taxon>Spermatophyta</taxon>
        <taxon>Magnoliopsida</taxon>
        <taxon>eudicotyledons</taxon>
        <taxon>Gunneridae</taxon>
        <taxon>Pentapetalae</taxon>
        <taxon>rosids</taxon>
        <taxon>malvids</taxon>
        <taxon>Malvales</taxon>
        <taxon>Dipterocarpaceae</taxon>
        <taxon>Rubroshorea</taxon>
    </lineage>
</organism>
<name>A0AAV5IC79_9ROSI</name>
<dbReference type="Proteomes" id="UP001054252">
    <property type="component" value="Unassembled WGS sequence"/>
</dbReference>
<dbReference type="InterPro" id="IPR042277">
    <property type="entry name" value="IST1-like"/>
</dbReference>
<evidence type="ECO:0000313" key="1">
    <source>
        <dbReference type="EMBL" id="GKU95776.1"/>
    </source>
</evidence>